<keyword evidence="3" id="KW-1185">Reference proteome</keyword>
<dbReference type="VEuPathDB" id="FungiDB:CC1G_02342"/>
<dbReference type="OrthoDB" id="2269034at2759"/>
<dbReference type="InParanoid" id="A8N7T5"/>
<accession>A8N7T5</accession>
<gene>
    <name evidence="2" type="ORF">CC1G_02342</name>
</gene>
<proteinExistence type="predicted"/>
<dbReference type="KEGG" id="cci:CC1G_02342"/>
<evidence type="ECO:0000313" key="3">
    <source>
        <dbReference type="Proteomes" id="UP000001861"/>
    </source>
</evidence>
<evidence type="ECO:0000256" key="1">
    <source>
        <dbReference type="SAM" id="Coils"/>
    </source>
</evidence>
<organism evidence="2 3">
    <name type="scientific">Coprinopsis cinerea (strain Okayama-7 / 130 / ATCC MYA-4618 / FGSC 9003)</name>
    <name type="common">Inky cap fungus</name>
    <name type="synonym">Hormographiella aspergillata</name>
    <dbReference type="NCBI Taxonomy" id="240176"/>
    <lineage>
        <taxon>Eukaryota</taxon>
        <taxon>Fungi</taxon>
        <taxon>Dikarya</taxon>
        <taxon>Basidiomycota</taxon>
        <taxon>Agaricomycotina</taxon>
        <taxon>Agaricomycetes</taxon>
        <taxon>Agaricomycetidae</taxon>
        <taxon>Agaricales</taxon>
        <taxon>Agaricineae</taxon>
        <taxon>Psathyrellaceae</taxon>
        <taxon>Coprinopsis</taxon>
    </lineage>
</organism>
<feature type="coiled-coil region" evidence="1">
    <location>
        <begin position="23"/>
        <end position="57"/>
    </location>
</feature>
<dbReference type="RefSeq" id="XP_001830891.1">
    <property type="nucleotide sequence ID" value="XM_001830839.1"/>
</dbReference>
<dbReference type="SUPFAM" id="SSF52047">
    <property type="entry name" value="RNI-like"/>
    <property type="match status" value="1"/>
</dbReference>
<sequence length="578" mass="65163">MQQLEPNLESFLDHNHPPGDDDVRSLLKELSSVEDELRSVELRLEELRARQAHLRSAISPLRRFPSELLAELFRACLPPILDEGGRERFLVLRSVCRAWREAAFSTPELWAGIKLRVYIPNARYWGKGDTSIVPWRELRSWFGRAGSTPLWLLVHFEIDEKILTGGGGRRHSNPDVLEDVGRIFQLLEEDRGWKGISITYGRICPAPFRNLFLDMMETISLAPVGTTTSLSPWRNLRSLHIPLTHRGPQRPEVILWANNLESLSPHLSDLTLTMTSRLVGGVVISHASITSLTLNLFHIYTQQALHIVGGDLPNLKKLKIDETDPAMTRYWQTEADLERERFVHDGVEELVISSTMHPLEPLGFLTLPSLRSLACHRKGRERSSRGNSVPPDPVTPIVSFLARSGDSLRTLDLAYAGLRLEPQDEVQMWLAISRCRSLRYLSVECDKFHVLLPSPDPHSALSIPFPAIRRIALYEHSATIDLRAIARYFAYRQSRIDSSPSAAVNGSNESVAGGEPAELQMGCRRAEIVITFIGLSCREGKPSRAQELQWDLESDVEYANALRELTDLGVRIVVEDDG</sequence>
<keyword evidence="1" id="KW-0175">Coiled coil</keyword>
<protein>
    <submittedName>
        <fullName evidence="2">Uncharacterized protein</fullName>
    </submittedName>
</protein>
<dbReference type="AlphaFoldDB" id="A8N7T5"/>
<reference evidence="2 3" key="1">
    <citation type="journal article" date="2010" name="Proc. Natl. Acad. Sci. U.S.A.">
        <title>Insights into evolution of multicellular fungi from the assembled chromosomes of the mushroom Coprinopsis cinerea (Coprinus cinereus).</title>
        <authorList>
            <person name="Stajich J.E."/>
            <person name="Wilke S.K."/>
            <person name="Ahren D."/>
            <person name="Au C.H."/>
            <person name="Birren B.W."/>
            <person name="Borodovsky M."/>
            <person name="Burns C."/>
            <person name="Canback B."/>
            <person name="Casselton L.A."/>
            <person name="Cheng C.K."/>
            <person name="Deng J."/>
            <person name="Dietrich F.S."/>
            <person name="Fargo D.C."/>
            <person name="Farman M.L."/>
            <person name="Gathman A.C."/>
            <person name="Goldberg J."/>
            <person name="Guigo R."/>
            <person name="Hoegger P.J."/>
            <person name="Hooker J.B."/>
            <person name="Huggins A."/>
            <person name="James T.Y."/>
            <person name="Kamada T."/>
            <person name="Kilaru S."/>
            <person name="Kodira C."/>
            <person name="Kues U."/>
            <person name="Kupfer D."/>
            <person name="Kwan H.S."/>
            <person name="Lomsadze A."/>
            <person name="Li W."/>
            <person name="Lilly W.W."/>
            <person name="Ma L.J."/>
            <person name="Mackey A.J."/>
            <person name="Manning G."/>
            <person name="Martin F."/>
            <person name="Muraguchi H."/>
            <person name="Natvig D.O."/>
            <person name="Palmerini H."/>
            <person name="Ramesh M.A."/>
            <person name="Rehmeyer C.J."/>
            <person name="Roe B.A."/>
            <person name="Shenoy N."/>
            <person name="Stanke M."/>
            <person name="Ter-Hovhannisyan V."/>
            <person name="Tunlid A."/>
            <person name="Velagapudi R."/>
            <person name="Vision T.J."/>
            <person name="Zeng Q."/>
            <person name="Zolan M.E."/>
            <person name="Pukkila P.J."/>
        </authorList>
    </citation>
    <scope>NUCLEOTIDE SEQUENCE [LARGE SCALE GENOMIC DNA]</scope>
    <source>
        <strain evidence="3">Okayama-7 / 130 / ATCC MYA-4618 / FGSC 9003</strain>
    </source>
</reference>
<dbReference type="EMBL" id="AACS02000003">
    <property type="protein sequence ID" value="EAU90955.1"/>
    <property type="molecule type" value="Genomic_DNA"/>
</dbReference>
<name>A8N7T5_COPC7</name>
<dbReference type="InterPro" id="IPR032675">
    <property type="entry name" value="LRR_dom_sf"/>
</dbReference>
<dbReference type="Gene3D" id="3.80.10.10">
    <property type="entry name" value="Ribonuclease Inhibitor"/>
    <property type="match status" value="1"/>
</dbReference>
<comment type="caution">
    <text evidence="2">The sequence shown here is derived from an EMBL/GenBank/DDBJ whole genome shotgun (WGS) entry which is preliminary data.</text>
</comment>
<evidence type="ECO:0000313" key="2">
    <source>
        <dbReference type="EMBL" id="EAU90955.1"/>
    </source>
</evidence>
<dbReference type="Proteomes" id="UP000001861">
    <property type="component" value="Unassembled WGS sequence"/>
</dbReference>
<dbReference type="GeneID" id="6007343"/>